<keyword evidence="2" id="KW-1185">Reference proteome</keyword>
<proteinExistence type="predicted"/>
<protein>
    <submittedName>
        <fullName evidence="1">Uncharacterized protein</fullName>
    </submittedName>
</protein>
<dbReference type="EMBL" id="JAEFBK010000010">
    <property type="protein sequence ID" value="KAG7558582.1"/>
    <property type="molecule type" value="Genomic_DNA"/>
</dbReference>
<dbReference type="Proteomes" id="UP000694240">
    <property type="component" value="Chromosome 10"/>
</dbReference>
<evidence type="ECO:0000313" key="1">
    <source>
        <dbReference type="EMBL" id="KAG7558582.1"/>
    </source>
</evidence>
<organism evidence="1 2">
    <name type="scientific">Arabidopsis thaliana x Arabidopsis arenosa</name>
    <dbReference type="NCBI Taxonomy" id="1240361"/>
    <lineage>
        <taxon>Eukaryota</taxon>
        <taxon>Viridiplantae</taxon>
        <taxon>Streptophyta</taxon>
        <taxon>Embryophyta</taxon>
        <taxon>Tracheophyta</taxon>
        <taxon>Spermatophyta</taxon>
        <taxon>Magnoliopsida</taxon>
        <taxon>eudicotyledons</taxon>
        <taxon>Gunneridae</taxon>
        <taxon>Pentapetalae</taxon>
        <taxon>rosids</taxon>
        <taxon>malvids</taxon>
        <taxon>Brassicales</taxon>
        <taxon>Brassicaceae</taxon>
        <taxon>Camelineae</taxon>
        <taxon>Arabidopsis</taxon>
    </lineage>
</organism>
<name>A0A8T1ZGL4_9BRAS</name>
<dbReference type="AlphaFoldDB" id="A0A8T1ZGL4"/>
<comment type="caution">
    <text evidence="1">The sequence shown here is derived from an EMBL/GenBank/DDBJ whole genome shotgun (WGS) entry which is preliminary data.</text>
</comment>
<reference evidence="1 2" key="1">
    <citation type="submission" date="2020-12" db="EMBL/GenBank/DDBJ databases">
        <title>Concerted genomic and epigenomic changes stabilize Arabidopsis allopolyploids.</title>
        <authorList>
            <person name="Chen Z."/>
        </authorList>
    </citation>
    <scope>NUCLEOTIDE SEQUENCE [LARGE SCALE GENOMIC DNA]</scope>
    <source>
        <strain evidence="1">Allo738</strain>
        <tissue evidence="1">Leaf</tissue>
    </source>
</reference>
<evidence type="ECO:0000313" key="2">
    <source>
        <dbReference type="Proteomes" id="UP000694240"/>
    </source>
</evidence>
<gene>
    <name evidence="1" type="ORF">ISN45_Aa05g002250</name>
</gene>
<accession>A0A8T1ZGL4</accession>
<sequence length="66" mass="8088">MLEFSRKAGMRRRLMFSCRVMQLRKDVSKESEEIYDERIRKTQERSFVYNEIVVDLLNRDTRPLDC</sequence>